<reference evidence="8 9" key="1">
    <citation type="submission" date="2020-07" db="EMBL/GenBank/DDBJ databases">
        <title>Sequencing the genomes of 1000 actinobacteria strains.</title>
        <authorList>
            <person name="Klenk H.-P."/>
        </authorList>
    </citation>
    <scope>NUCLEOTIDE SEQUENCE [LARGE SCALE GENOMIC DNA]</scope>
    <source>
        <strain evidence="8 9">DSM 100723</strain>
    </source>
</reference>
<evidence type="ECO:0000256" key="1">
    <source>
        <dbReference type="ARBA" id="ARBA00004141"/>
    </source>
</evidence>
<protein>
    <submittedName>
        <fullName evidence="8">Cytochrome c-type biogenesis protein</fullName>
    </submittedName>
</protein>
<sequence>MTGLVAMDVGSWAQSAVGGTMLLALPVALLAGLVSFFSPCVLPLLPGYLSYATGLGAAEVVEGSRRRGRMLAGSLLFVVGFAFVFVSGGLVFGAVGQLLYAHRRAISVVIGAVTIVLGLVFSGLLPLGRRELRLRWTPKVGVAAAPLLGVVFGIGWTPCLGPTVGTVLTLALNEASAFRGALLAFVYALGLGIPFVAAALAYGRMARTVGVVRRHQRALMRAGGLMMVLVGVLLVSGLWDKAMIWLVSWAGRFTPVI</sequence>
<dbReference type="PANTHER" id="PTHR31272:SF4">
    <property type="entry name" value="CYTOCHROME C-TYPE BIOGENESIS PROTEIN HI_1454-RELATED"/>
    <property type="match status" value="1"/>
</dbReference>
<dbReference type="AlphaFoldDB" id="A0A7W3P7J3"/>
<gene>
    <name evidence="8" type="ORF">FHX74_003839</name>
</gene>
<keyword evidence="5 6" id="KW-0472">Membrane</keyword>
<name>A0A7W3P7J3_9ACTN</name>
<dbReference type="EMBL" id="JACGWT010000007">
    <property type="protein sequence ID" value="MBA8796186.1"/>
    <property type="molecule type" value="Genomic_DNA"/>
</dbReference>
<dbReference type="PANTHER" id="PTHR31272">
    <property type="entry name" value="CYTOCHROME C-TYPE BIOGENESIS PROTEIN HI_1454-RELATED"/>
    <property type="match status" value="1"/>
</dbReference>
<evidence type="ECO:0000313" key="8">
    <source>
        <dbReference type="EMBL" id="MBA8796186.1"/>
    </source>
</evidence>
<organism evidence="8 9">
    <name type="scientific">Microlunatus kandeliicorticis</name>
    <dbReference type="NCBI Taxonomy" id="1759536"/>
    <lineage>
        <taxon>Bacteria</taxon>
        <taxon>Bacillati</taxon>
        <taxon>Actinomycetota</taxon>
        <taxon>Actinomycetes</taxon>
        <taxon>Propionibacteriales</taxon>
        <taxon>Propionibacteriaceae</taxon>
        <taxon>Microlunatus</taxon>
    </lineage>
</organism>
<comment type="subcellular location">
    <subcellularLocation>
        <location evidence="1">Membrane</location>
        <topology evidence="1">Multi-pass membrane protein</topology>
    </subcellularLocation>
</comment>
<comment type="similarity">
    <text evidence="2">Belongs to the DsbD family.</text>
</comment>
<feature type="transmembrane region" description="Helical" evidence="6">
    <location>
        <begin position="222"/>
        <end position="239"/>
    </location>
</feature>
<comment type="caution">
    <text evidence="8">The sequence shown here is derived from an EMBL/GenBank/DDBJ whole genome shotgun (WGS) entry which is preliminary data.</text>
</comment>
<evidence type="ECO:0000256" key="4">
    <source>
        <dbReference type="ARBA" id="ARBA00022989"/>
    </source>
</evidence>
<keyword evidence="4 6" id="KW-1133">Transmembrane helix</keyword>
<evidence type="ECO:0000256" key="3">
    <source>
        <dbReference type="ARBA" id="ARBA00022692"/>
    </source>
</evidence>
<feature type="transmembrane region" description="Helical" evidence="6">
    <location>
        <begin position="106"/>
        <end position="128"/>
    </location>
</feature>
<dbReference type="InterPro" id="IPR051790">
    <property type="entry name" value="Cytochrome_c-biogenesis_DsbD"/>
</dbReference>
<evidence type="ECO:0000256" key="5">
    <source>
        <dbReference type="ARBA" id="ARBA00023136"/>
    </source>
</evidence>
<dbReference type="GO" id="GO:0017004">
    <property type="term" value="P:cytochrome complex assembly"/>
    <property type="evidence" value="ECO:0007669"/>
    <property type="project" value="InterPro"/>
</dbReference>
<accession>A0A7W3P7J3</accession>
<dbReference type="GO" id="GO:0016020">
    <property type="term" value="C:membrane"/>
    <property type="evidence" value="ECO:0007669"/>
    <property type="project" value="UniProtKB-SubCell"/>
</dbReference>
<feature type="transmembrane region" description="Helical" evidence="6">
    <location>
        <begin position="20"/>
        <end position="45"/>
    </location>
</feature>
<proteinExistence type="inferred from homology"/>
<keyword evidence="3 6" id="KW-0812">Transmembrane</keyword>
<dbReference type="Proteomes" id="UP000523079">
    <property type="component" value="Unassembled WGS sequence"/>
</dbReference>
<evidence type="ECO:0000259" key="7">
    <source>
        <dbReference type="Pfam" id="PF02683"/>
    </source>
</evidence>
<feature type="domain" description="Cytochrome C biogenesis protein transmembrane" evidence="7">
    <location>
        <begin position="22"/>
        <end position="236"/>
    </location>
</feature>
<evidence type="ECO:0000256" key="6">
    <source>
        <dbReference type="SAM" id="Phobius"/>
    </source>
</evidence>
<dbReference type="Pfam" id="PF02683">
    <property type="entry name" value="DsbD_TM"/>
    <property type="match status" value="1"/>
</dbReference>
<feature type="transmembrane region" description="Helical" evidence="6">
    <location>
        <begin position="75"/>
        <end position="100"/>
    </location>
</feature>
<dbReference type="InterPro" id="IPR003834">
    <property type="entry name" value="Cyt_c_assmbl_TM_dom"/>
</dbReference>
<evidence type="ECO:0000256" key="2">
    <source>
        <dbReference type="ARBA" id="ARBA00006143"/>
    </source>
</evidence>
<keyword evidence="9" id="KW-1185">Reference proteome</keyword>
<evidence type="ECO:0000313" key="9">
    <source>
        <dbReference type="Proteomes" id="UP000523079"/>
    </source>
</evidence>
<feature type="transmembrane region" description="Helical" evidence="6">
    <location>
        <begin position="177"/>
        <end position="202"/>
    </location>
</feature>